<dbReference type="PROSITE" id="PS51257">
    <property type="entry name" value="PROKAR_LIPOPROTEIN"/>
    <property type="match status" value="1"/>
</dbReference>
<organism evidence="2 3">
    <name type="scientific">Sulfurirhabdus autotrophica</name>
    <dbReference type="NCBI Taxonomy" id="1706046"/>
    <lineage>
        <taxon>Bacteria</taxon>
        <taxon>Pseudomonadati</taxon>
        <taxon>Pseudomonadota</taxon>
        <taxon>Betaproteobacteria</taxon>
        <taxon>Nitrosomonadales</taxon>
        <taxon>Sulfuricellaceae</taxon>
        <taxon>Sulfurirhabdus</taxon>
    </lineage>
</organism>
<sequence>MKRIAPILLIIGLASCSSDQNEDLKQFVNDSGKDLRGKVEPLPEIKPYEPFTYDAFALQDPFKPRKLLPSKGGGGLQPDLNRPKGPLEGYPLENLNMVGMLQKDKHTYAIIKTPDNTLYRVMMGNYIGQNFGLITKVTESEVSIKEIVQDSTGDWTERESSLQLQEQEQKK</sequence>
<dbReference type="Gene3D" id="2.30.30.830">
    <property type="match status" value="1"/>
</dbReference>
<dbReference type="RefSeq" id="WP_124946844.1">
    <property type="nucleotide sequence ID" value="NZ_BHVT01000040.1"/>
</dbReference>
<dbReference type="InterPro" id="IPR007446">
    <property type="entry name" value="PilP"/>
</dbReference>
<dbReference type="EMBL" id="SMCO01000023">
    <property type="protein sequence ID" value="TCV82201.1"/>
    <property type="molecule type" value="Genomic_DNA"/>
</dbReference>
<proteinExistence type="predicted"/>
<accession>A0A4R3XU21</accession>
<dbReference type="PIRSF" id="PIRSF016481">
    <property type="entry name" value="Pilus_assembly_PilP"/>
    <property type="match status" value="1"/>
</dbReference>
<keyword evidence="3" id="KW-1185">Reference proteome</keyword>
<dbReference type="Pfam" id="PF04351">
    <property type="entry name" value="PilP"/>
    <property type="match status" value="1"/>
</dbReference>
<dbReference type="AlphaFoldDB" id="A0A4R3XU21"/>
<evidence type="ECO:0000313" key="3">
    <source>
        <dbReference type="Proteomes" id="UP000295367"/>
    </source>
</evidence>
<evidence type="ECO:0000313" key="2">
    <source>
        <dbReference type="EMBL" id="TCV82201.1"/>
    </source>
</evidence>
<feature type="region of interest" description="Disordered" evidence="1">
    <location>
        <begin position="67"/>
        <end position="88"/>
    </location>
</feature>
<gene>
    <name evidence="2" type="ORF">EDC63_1233</name>
</gene>
<protein>
    <submittedName>
        <fullName evidence="2">Type IV pilus assembly protein PilP</fullName>
    </submittedName>
</protein>
<reference evidence="2 3" key="1">
    <citation type="submission" date="2019-03" db="EMBL/GenBank/DDBJ databases">
        <title>Genomic Encyclopedia of Type Strains, Phase IV (KMG-IV): sequencing the most valuable type-strain genomes for metagenomic binning, comparative biology and taxonomic classification.</title>
        <authorList>
            <person name="Goeker M."/>
        </authorList>
    </citation>
    <scope>NUCLEOTIDE SEQUENCE [LARGE SCALE GENOMIC DNA]</scope>
    <source>
        <strain evidence="2 3">DSM 100309</strain>
    </source>
</reference>
<name>A0A4R3XU21_9PROT</name>
<dbReference type="OrthoDB" id="5296580at2"/>
<evidence type="ECO:0000256" key="1">
    <source>
        <dbReference type="SAM" id="MobiDB-lite"/>
    </source>
</evidence>
<dbReference type="Proteomes" id="UP000295367">
    <property type="component" value="Unassembled WGS sequence"/>
</dbReference>
<comment type="caution">
    <text evidence="2">The sequence shown here is derived from an EMBL/GenBank/DDBJ whole genome shotgun (WGS) entry which is preliminary data.</text>
</comment>